<feature type="transmembrane region" description="Helical" evidence="8">
    <location>
        <begin position="69"/>
        <end position="91"/>
    </location>
</feature>
<dbReference type="STRING" id="350688.Clos_1597"/>
<feature type="binding site" evidence="7">
    <location>
        <position position="154"/>
    </location>
    <ligand>
        <name>Mg(2+)</name>
        <dbReference type="ChEBI" id="CHEBI:18420"/>
    </ligand>
</feature>
<keyword evidence="3 9" id="KW-0808">Transferase</keyword>
<dbReference type="GO" id="GO:0071555">
    <property type="term" value="P:cell wall organization"/>
    <property type="evidence" value="ECO:0007669"/>
    <property type="project" value="TreeGrafter"/>
</dbReference>
<dbReference type="OrthoDB" id="2679245at2"/>
<evidence type="ECO:0000256" key="5">
    <source>
        <dbReference type="ARBA" id="ARBA00022989"/>
    </source>
</evidence>
<feature type="transmembrane region" description="Helical" evidence="8">
    <location>
        <begin position="111"/>
        <end position="133"/>
    </location>
</feature>
<evidence type="ECO:0000256" key="2">
    <source>
        <dbReference type="ARBA" id="ARBA00022475"/>
    </source>
</evidence>
<dbReference type="KEGG" id="aoe:Clos_1597"/>
<organism evidence="9 10">
    <name type="scientific">Alkaliphilus oremlandii (strain OhILAs)</name>
    <name type="common">Clostridium oremlandii (strain OhILAs)</name>
    <dbReference type="NCBI Taxonomy" id="350688"/>
    <lineage>
        <taxon>Bacteria</taxon>
        <taxon>Bacillati</taxon>
        <taxon>Bacillota</taxon>
        <taxon>Clostridia</taxon>
        <taxon>Peptostreptococcales</taxon>
        <taxon>Natronincolaceae</taxon>
        <taxon>Alkaliphilus</taxon>
    </lineage>
</organism>
<evidence type="ECO:0000256" key="8">
    <source>
        <dbReference type="SAM" id="Phobius"/>
    </source>
</evidence>
<dbReference type="RefSeq" id="WP_012159452.1">
    <property type="nucleotide sequence ID" value="NC_009922.1"/>
</dbReference>
<keyword evidence="5 8" id="KW-1133">Transmembrane helix</keyword>
<dbReference type="EMBL" id="CP000853">
    <property type="protein sequence ID" value="ABW19140.1"/>
    <property type="molecule type" value="Genomic_DNA"/>
</dbReference>
<dbReference type="GO" id="GO:0016780">
    <property type="term" value="F:phosphotransferase activity, for other substituted phosphate groups"/>
    <property type="evidence" value="ECO:0007669"/>
    <property type="project" value="InterPro"/>
</dbReference>
<comment type="cofactor">
    <cofactor evidence="7">
        <name>Mg(2+)</name>
        <dbReference type="ChEBI" id="CHEBI:18420"/>
    </cofactor>
</comment>
<dbReference type="GO" id="GO:0046872">
    <property type="term" value="F:metal ion binding"/>
    <property type="evidence" value="ECO:0007669"/>
    <property type="project" value="UniProtKB-KW"/>
</dbReference>
<keyword evidence="7" id="KW-0460">Magnesium</keyword>
<sequence length="270" mass="29420">MKIISFGISLLLTFTVMPFIKAMLFNANIIRKNYKGDQIPVSMGIGFVPIVIINSIVVAFIYSDHRTKELVLIFLTGIMTMATVGLIDDLVGNRDATGFKGHIMSLLRGKLTTGGFKAIVGGLISLFIGSMLSFNVFEIVLNTLIIALFTNLINLLDLRPGRALKGFLLISFIFMGIGILEEIKVIVLSSVAYAIGYFYEDMKGNTMMGDVGSNTLGVVLGISSAISFTLPIKCIILVLLIGIHLVAEKYSITEIIKKNPILNFIDKLGC</sequence>
<gene>
    <name evidence="9" type="ordered locus">Clos_1597</name>
</gene>
<dbReference type="Pfam" id="PF00953">
    <property type="entry name" value="Glycos_transf_4"/>
    <property type="match status" value="1"/>
</dbReference>
<evidence type="ECO:0000256" key="6">
    <source>
        <dbReference type="ARBA" id="ARBA00023136"/>
    </source>
</evidence>
<evidence type="ECO:0000256" key="3">
    <source>
        <dbReference type="ARBA" id="ARBA00022679"/>
    </source>
</evidence>
<feature type="transmembrane region" description="Helical" evidence="8">
    <location>
        <begin position="6"/>
        <end position="27"/>
    </location>
</feature>
<feature type="transmembrane region" description="Helical" evidence="8">
    <location>
        <begin position="168"/>
        <end position="199"/>
    </location>
</feature>
<name>A8MFH7_ALKOO</name>
<evidence type="ECO:0000256" key="7">
    <source>
        <dbReference type="PIRSR" id="PIRSR600715-1"/>
    </source>
</evidence>
<evidence type="ECO:0000313" key="10">
    <source>
        <dbReference type="Proteomes" id="UP000000269"/>
    </source>
</evidence>
<dbReference type="eggNOG" id="COG0472">
    <property type="taxonomic scope" value="Bacteria"/>
</dbReference>
<proteinExistence type="predicted"/>
<accession>A8MFH7</accession>
<dbReference type="PANTHER" id="PTHR22926:SF3">
    <property type="entry name" value="UNDECAPRENYL-PHOSPHATE ALPHA-N-ACETYLGLUCOSAMINYL 1-PHOSPHATE TRANSFERASE"/>
    <property type="match status" value="1"/>
</dbReference>
<evidence type="ECO:0000256" key="1">
    <source>
        <dbReference type="ARBA" id="ARBA00004651"/>
    </source>
</evidence>
<feature type="binding site" evidence="7">
    <location>
        <position position="210"/>
    </location>
    <ligand>
        <name>Mg(2+)</name>
        <dbReference type="ChEBI" id="CHEBI:18420"/>
    </ligand>
</feature>
<keyword evidence="10" id="KW-1185">Reference proteome</keyword>
<dbReference type="AlphaFoldDB" id="A8MFH7"/>
<evidence type="ECO:0000313" key="9">
    <source>
        <dbReference type="EMBL" id="ABW19140.1"/>
    </source>
</evidence>
<reference evidence="10" key="1">
    <citation type="submission" date="2007-10" db="EMBL/GenBank/DDBJ databases">
        <title>Complete genome of Alkaliphilus oremlandii OhILAs.</title>
        <authorList>
            <person name="Copeland A."/>
            <person name="Lucas S."/>
            <person name="Lapidus A."/>
            <person name="Barry K."/>
            <person name="Detter J.C."/>
            <person name="Glavina del Rio T."/>
            <person name="Hammon N."/>
            <person name="Israni S."/>
            <person name="Dalin E."/>
            <person name="Tice H."/>
            <person name="Pitluck S."/>
            <person name="Chain P."/>
            <person name="Malfatti S."/>
            <person name="Shin M."/>
            <person name="Vergez L."/>
            <person name="Schmutz J."/>
            <person name="Larimer F."/>
            <person name="Land M."/>
            <person name="Hauser L."/>
            <person name="Kyrpides N."/>
            <person name="Mikhailova N."/>
            <person name="Stolz J.F."/>
            <person name="Dawson A."/>
            <person name="Fisher E."/>
            <person name="Crable B."/>
            <person name="Perera E."/>
            <person name="Lisak J."/>
            <person name="Ranganathan M."/>
            <person name="Basu P."/>
            <person name="Richardson P."/>
        </authorList>
    </citation>
    <scope>NUCLEOTIDE SEQUENCE [LARGE SCALE GENOMIC DNA]</scope>
    <source>
        <strain evidence="10">OhILAs</strain>
    </source>
</reference>
<dbReference type="HOGENOM" id="CLU_078449_0_0_9"/>
<keyword evidence="4 8" id="KW-0812">Transmembrane</keyword>
<keyword evidence="2" id="KW-1003">Cell membrane</keyword>
<dbReference type="GO" id="GO:0044038">
    <property type="term" value="P:cell wall macromolecule biosynthetic process"/>
    <property type="evidence" value="ECO:0007669"/>
    <property type="project" value="TreeGrafter"/>
</dbReference>
<dbReference type="InterPro" id="IPR000715">
    <property type="entry name" value="Glycosyl_transferase_4"/>
</dbReference>
<dbReference type="Proteomes" id="UP000000269">
    <property type="component" value="Chromosome"/>
</dbReference>
<comment type="subcellular location">
    <subcellularLocation>
        <location evidence="1">Cell membrane</location>
        <topology evidence="1">Multi-pass membrane protein</topology>
    </subcellularLocation>
</comment>
<dbReference type="PANTHER" id="PTHR22926">
    <property type="entry name" value="PHOSPHO-N-ACETYLMURAMOYL-PENTAPEPTIDE-TRANSFERASE"/>
    <property type="match status" value="1"/>
</dbReference>
<dbReference type="GO" id="GO:0005886">
    <property type="term" value="C:plasma membrane"/>
    <property type="evidence" value="ECO:0007669"/>
    <property type="project" value="UniProtKB-SubCell"/>
</dbReference>
<feature type="transmembrane region" description="Helical" evidence="8">
    <location>
        <begin position="219"/>
        <end position="247"/>
    </location>
</feature>
<keyword evidence="6 8" id="KW-0472">Membrane</keyword>
<feature type="transmembrane region" description="Helical" evidence="8">
    <location>
        <begin position="39"/>
        <end position="63"/>
    </location>
</feature>
<feature type="transmembrane region" description="Helical" evidence="8">
    <location>
        <begin position="139"/>
        <end position="156"/>
    </location>
</feature>
<evidence type="ECO:0000256" key="4">
    <source>
        <dbReference type="ARBA" id="ARBA00022692"/>
    </source>
</evidence>
<protein>
    <submittedName>
        <fullName evidence="9">Putative glycosyltransferase</fullName>
    </submittedName>
</protein>
<keyword evidence="7" id="KW-0479">Metal-binding</keyword>